<keyword evidence="1 6" id="KW-0645">Protease</keyword>
<dbReference type="Pfam" id="PF01432">
    <property type="entry name" value="Peptidase_M3"/>
    <property type="match status" value="1"/>
</dbReference>
<organism evidence="9 10">
    <name type="scientific">Dellaglioa algida DSM 15638</name>
    <dbReference type="NCBI Taxonomy" id="1423719"/>
    <lineage>
        <taxon>Bacteria</taxon>
        <taxon>Bacillati</taxon>
        <taxon>Bacillota</taxon>
        <taxon>Bacilli</taxon>
        <taxon>Lactobacillales</taxon>
        <taxon>Lactobacillaceae</taxon>
        <taxon>Dellaglioa</taxon>
    </lineage>
</organism>
<evidence type="ECO:0000259" key="7">
    <source>
        <dbReference type="Pfam" id="PF01432"/>
    </source>
</evidence>
<dbReference type="PANTHER" id="PTHR11804:SF45">
    <property type="entry name" value="SIMILAR TO OLIGOENDOPEPTIDASE"/>
    <property type="match status" value="1"/>
</dbReference>
<dbReference type="Gene3D" id="1.20.140.70">
    <property type="entry name" value="Oligopeptidase f, N-terminal domain"/>
    <property type="match status" value="1"/>
</dbReference>
<keyword evidence="5 6" id="KW-0482">Metalloprotease</keyword>
<evidence type="ECO:0000313" key="10">
    <source>
        <dbReference type="Proteomes" id="UP000051450"/>
    </source>
</evidence>
<accession>A0A0R1HJ04</accession>
<sequence length="602" mass="68649">MTNTHQLVNRKNVPEELTWDLTAIYPNDIAFQTDIDLVRDLVQAFDTAYHGHLDKLVSIHDAFSALEDIYMRLSHIEHYAFLQQAVDITDATANQLMREFEALSAEISTKLVFFDIELLELPVERLDEVVVANPKLKAYIRQLKKQKEYQLSPEVEQVLATFQPNFSAPESVYGQTRAADMDFDDFEVNGVTYPMSFVLYENTYQYNSDPAVRHAAFKSFSTTLAHYKHTIAANYYNQVSMEKRIATLRGYDSVFDYLLAEQEVDRTLFNRQIDTIMTKLAPVMQKYAAHIKKVRGLDKMTFADLQIDLDPEFAPKVSIEDAKKYVNDAVAPLGSDYQAMVARSFPERWIDFPQNIGKETGGFETTPYGKHPYILMSWTDELADVYTLIHELGHAGQAILTQYNQSILGSEPSTYLVEAPSTFNELLLTTSIENQSTEPRLQRFAYSKMLTNTYFHNFVTHLLEAAYQREVYQLIDAGQGFDGDQLSEIKRNVLERFWGPDVEINDGAELTWMRQSHYYMGLYSYTYSAGLAISTQAHLNLLKNPEVATESWLAFLKLGGELPPIEAAKVAGVDITTDEPLNQTIQFLDKTVDKIIALSQTI</sequence>
<dbReference type="NCBIfam" id="TIGR00181">
    <property type="entry name" value="pepF"/>
    <property type="match status" value="1"/>
</dbReference>
<evidence type="ECO:0000256" key="3">
    <source>
        <dbReference type="ARBA" id="ARBA00022801"/>
    </source>
</evidence>
<evidence type="ECO:0000256" key="1">
    <source>
        <dbReference type="ARBA" id="ARBA00022670"/>
    </source>
</evidence>
<dbReference type="InterPro" id="IPR013647">
    <property type="entry name" value="OligopepF_N_dom"/>
</dbReference>
<dbReference type="PATRIC" id="fig|1423719.4.peg.1451"/>
<protein>
    <recommendedName>
        <fullName evidence="6">Oligopeptidase F</fullName>
        <ecNumber evidence="6">3.4.24.-</ecNumber>
    </recommendedName>
</protein>
<comment type="caution">
    <text evidence="9">The sequence shown here is derived from an EMBL/GenBank/DDBJ whole genome shotgun (WGS) entry which is preliminary data.</text>
</comment>
<dbReference type="SUPFAM" id="SSF55486">
    <property type="entry name" value="Metalloproteases ('zincins'), catalytic domain"/>
    <property type="match status" value="1"/>
</dbReference>
<comment type="function">
    <text evidence="6">Has oligopeptidase activity and degrades a variety of small bioactive peptides.</text>
</comment>
<keyword evidence="3 6" id="KW-0378">Hydrolase</keyword>
<dbReference type="AlphaFoldDB" id="A0A0R1HJ04"/>
<dbReference type="Proteomes" id="UP000051450">
    <property type="component" value="Unassembled WGS sequence"/>
</dbReference>
<feature type="domain" description="Peptidase M3A/M3B catalytic" evidence="7">
    <location>
        <begin position="204"/>
        <end position="586"/>
    </location>
</feature>
<dbReference type="InterPro" id="IPR042088">
    <property type="entry name" value="OligoPept_F_C"/>
</dbReference>
<dbReference type="GO" id="GO:0046872">
    <property type="term" value="F:metal ion binding"/>
    <property type="evidence" value="ECO:0007669"/>
    <property type="project" value="UniProtKB-UniRule"/>
</dbReference>
<dbReference type="InterPro" id="IPR001567">
    <property type="entry name" value="Pept_M3A_M3B_dom"/>
</dbReference>
<dbReference type="Pfam" id="PF08439">
    <property type="entry name" value="Peptidase_M3_N"/>
    <property type="match status" value="1"/>
</dbReference>
<dbReference type="PANTHER" id="PTHR11804">
    <property type="entry name" value="PROTEASE M3 THIMET OLIGOPEPTIDASE-RELATED"/>
    <property type="match status" value="1"/>
</dbReference>
<dbReference type="CDD" id="cd09609">
    <property type="entry name" value="M3B_PepF"/>
    <property type="match status" value="1"/>
</dbReference>
<proteinExistence type="inferred from homology"/>
<dbReference type="InterPro" id="IPR034009">
    <property type="entry name" value="M3B_PepF_4"/>
</dbReference>
<dbReference type="GO" id="GO:0006508">
    <property type="term" value="P:proteolysis"/>
    <property type="evidence" value="ECO:0007669"/>
    <property type="project" value="UniProtKB-KW"/>
</dbReference>
<dbReference type="EC" id="3.4.24.-" evidence="6"/>
<dbReference type="GO" id="GO:0004222">
    <property type="term" value="F:metalloendopeptidase activity"/>
    <property type="evidence" value="ECO:0007669"/>
    <property type="project" value="UniProtKB-UniRule"/>
</dbReference>
<feature type="domain" description="Oligopeptidase F N-terminal" evidence="8">
    <location>
        <begin position="117"/>
        <end position="183"/>
    </location>
</feature>
<dbReference type="EMBL" id="AZDI01000008">
    <property type="protein sequence ID" value="KRK45465.1"/>
    <property type="molecule type" value="Genomic_DNA"/>
</dbReference>
<keyword evidence="10" id="KW-1185">Reference proteome</keyword>
<name>A0A0R1HJ04_9LACO</name>
<comment type="cofactor">
    <cofactor evidence="6">
        <name>Zn(2+)</name>
        <dbReference type="ChEBI" id="CHEBI:29105"/>
    </cofactor>
    <text evidence="6">Binds 1 zinc ion.</text>
</comment>
<evidence type="ECO:0000256" key="2">
    <source>
        <dbReference type="ARBA" id="ARBA00022723"/>
    </source>
</evidence>
<dbReference type="Gene3D" id="1.10.1370.20">
    <property type="entry name" value="Oligoendopeptidase f, C-terminal domain"/>
    <property type="match status" value="1"/>
</dbReference>
<comment type="similarity">
    <text evidence="6">Belongs to the peptidase M3B family.</text>
</comment>
<keyword evidence="2 6" id="KW-0479">Metal-binding</keyword>
<dbReference type="InterPro" id="IPR004438">
    <property type="entry name" value="Peptidase_M3B"/>
</dbReference>
<evidence type="ECO:0000256" key="6">
    <source>
        <dbReference type="RuleBase" id="RU368091"/>
    </source>
</evidence>
<reference evidence="9 10" key="1">
    <citation type="journal article" date="2015" name="Genome Announc.">
        <title>Expanding the biotechnology potential of lactobacilli through comparative genomics of 213 strains and associated genera.</title>
        <authorList>
            <person name="Sun Z."/>
            <person name="Harris H.M."/>
            <person name="McCann A."/>
            <person name="Guo C."/>
            <person name="Argimon S."/>
            <person name="Zhang W."/>
            <person name="Yang X."/>
            <person name="Jeffery I.B."/>
            <person name="Cooney J.C."/>
            <person name="Kagawa T.F."/>
            <person name="Liu W."/>
            <person name="Song Y."/>
            <person name="Salvetti E."/>
            <person name="Wrobel A."/>
            <person name="Rasinkangas P."/>
            <person name="Parkhill J."/>
            <person name="Rea M.C."/>
            <person name="O'Sullivan O."/>
            <person name="Ritari J."/>
            <person name="Douillard F.P."/>
            <person name="Paul Ross R."/>
            <person name="Yang R."/>
            <person name="Briner A.E."/>
            <person name="Felis G.E."/>
            <person name="de Vos W.M."/>
            <person name="Barrangou R."/>
            <person name="Klaenhammer T.R."/>
            <person name="Caufield P.W."/>
            <person name="Cui Y."/>
            <person name="Zhang H."/>
            <person name="O'Toole P.W."/>
        </authorList>
    </citation>
    <scope>NUCLEOTIDE SEQUENCE [LARGE SCALE GENOMIC DNA]</scope>
    <source>
        <strain evidence="9 10">DSM 15638</strain>
    </source>
</reference>
<dbReference type="STRING" id="1423719.FC66_GL001428"/>
<gene>
    <name evidence="9" type="ORF">FC66_GL001428</name>
</gene>
<evidence type="ECO:0000259" key="8">
    <source>
        <dbReference type="Pfam" id="PF08439"/>
    </source>
</evidence>
<evidence type="ECO:0000256" key="4">
    <source>
        <dbReference type="ARBA" id="ARBA00022833"/>
    </source>
</evidence>
<evidence type="ECO:0000313" key="9">
    <source>
        <dbReference type="EMBL" id="KRK45465.1"/>
    </source>
</evidence>
<keyword evidence="4 6" id="KW-0862">Zinc</keyword>
<dbReference type="RefSeq" id="WP_057974479.1">
    <property type="nucleotide sequence ID" value="NZ_AZDI01000008.1"/>
</dbReference>
<dbReference type="OrthoDB" id="9766487at2"/>
<evidence type="ECO:0000256" key="5">
    <source>
        <dbReference type="ARBA" id="ARBA00023049"/>
    </source>
</evidence>
<dbReference type="GO" id="GO:0006518">
    <property type="term" value="P:peptide metabolic process"/>
    <property type="evidence" value="ECO:0007669"/>
    <property type="project" value="TreeGrafter"/>
</dbReference>
<dbReference type="InterPro" id="IPR045090">
    <property type="entry name" value="Pept_M3A_M3B"/>
</dbReference>